<organism evidence="6 7">
    <name type="scientific">Paenibacillus larvae subsp. pulvifaciens</name>
    <dbReference type="NCBI Taxonomy" id="1477"/>
    <lineage>
        <taxon>Bacteria</taxon>
        <taxon>Bacillati</taxon>
        <taxon>Bacillota</taxon>
        <taxon>Bacilli</taxon>
        <taxon>Bacillales</taxon>
        <taxon>Paenibacillaceae</taxon>
        <taxon>Paenibacillus</taxon>
    </lineage>
</organism>
<dbReference type="RefSeq" id="WP_024094342.1">
    <property type="nucleotide sequence ID" value="NZ_CP019794.1"/>
</dbReference>
<evidence type="ECO:0000256" key="3">
    <source>
        <dbReference type="ARBA" id="ARBA00022643"/>
    </source>
</evidence>
<reference evidence="6 7" key="1">
    <citation type="submission" date="2017-03" db="EMBL/GenBank/DDBJ databases">
        <title>Paenibacillus larvae genome sequencing.</title>
        <authorList>
            <person name="Dingman D.W."/>
        </authorList>
    </citation>
    <scope>NUCLEOTIDE SEQUENCE [LARGE SCALE GENOMIC DNA]</scope>
    <source>
        <strain evidence="6 7">SAG 10367</strain>
    </source>
</reference>
<keyword evidence="3 5" id="KW-0288">FMN</keyword>
<dbReference type="EMBL" id="CP020557">
    <property type="protein sequence ID" value="ARF69856.1"/>
    <property type="molecule type" value="Genomic_DNA"/>
</dbReference>
<dbReference type="PIRSF" id="PIRSF005426">
    <property type="entry name" value="Frp"/>
    <property type="match status" value="1"/>
</dbReference>
<dbReference type="Pfam" id="PF00881">
    <property type="entry name" value="Nitroreductase"/>
    <property type="match status" value="1"/>
</dbReference>
<evidence type="ECO:0000256" key="5">
    <source>
        <dbReference type="PIRNR" id="PIRNR005426"/>
    </source>
</evidence>
<protein>
    <submittedName>
        <fullName evidence="6">NADPH-dependent oxidoreductase</fullName>
    </submittedName>
</protein>
<dbReference type="CDD" id="cd02146">
    <property type="entry name" value="NfsA-like"/>
    <property type="match status" value="1"/>
</dbReference>
<gene>
    <name evidence="6" type="ORF">B7C51_21470</name>
</gene>
<evidence type="ECO:0000256" key="2">
    <source>
        <dbReference type="ARBA" id="ARBA00022630"/>
    </source>
</evidence>
<dbReference type="PANTHER" id="PTHR43425">
    <property type="entry name" value="OXYGEN-INSENSITIVE NADPH NITROREDUCTASE"/>
    <property type="match status" value="1"/>
</dbReference>
<dbReference type="GeneID" id="64219468"/>
<keyword evidence="2 5" id="KW-0285">Flavoprotein</keyword>
<dbReference type="InterPro" id="IPR000415">
    <property type="entry name" value="Nitroreductase-like"/>
</dbReference>
<evidence type="ECO:0000256" key="4">
    <source>
        <dbReference type="ARBA" id="ARBA00023002"/>
    </source>
</evidence>
<dbReference type="AlphaFoldDB" id="A0A1V0UXG0"/>
<dbReference type="Gene3D" id="3.40.109.10">
    <property type="entry name" value="NADH Oxidase"/>
    <property type="match status" value="1"/>
</dbReference>
<dbReference type="SUPFAM" id="SSF55469">
    <property type="entry name" value="FMN-dependent nitroreductase-like"/>
    <property type="match status" value="1"/>
</dbReference>
<dbReference type="PANTHER" id="PTHR43425:SF2">
    <property type="entry name" value="OXYGEN-INSENSITIVE NADPH NITROREDUCTASE"/>
    <property type="match status" value="1"/>
</dbReference>
<evidence type="ECO:0000313" key="6">
    <source>
        <dbReference type="EMBL" id="ARF69856.1"/>
    </source>
</evidence>
<evidence type="ECO:0000313" key="7">
    <source>
        <dbReference type="Proteomes" id="UP000192727"/>
    </source>
</evidence>
<evidence type="ECO:0000256" key="1">
    <source>
        <dbReference type="ARBA" id="ARBA00008366"/>
    </source>
</evidence>
<dbReference type="Proteomes" id="UP000192727">
    <property type="component" value="Chromosome"/>
</dbReference>
<keyword evidence="5" id="KW-0521">NADP</keyword>
<accession>A0A1V0UXG0</accession>
<dbReference type="InterPro" id="IPR029479">
    <property type="entry name" value="Nitroreductase"/>
</dbReference>
<proteinExistence type="inferred from homology"/>
<name>A0A1V0UXG0_9BACL</name>
<dbReference type="InterPro" id="IPR016446">
    <property type="entry name" value="Flavin_OxRdtase_Frp"/>
</dbReference>
<dbReference type="GO" id="GO:0016491">
    <property type="term" value="F:oxidoreductase activity"/>
    <property type="evidence" value="ECO:0007669"/>
    <property type="project" value="UniProtKB-UniRule"/>
</dbReference>
<keyword evidence="4 5" id="KW-0560">Oxidoreductase</keyword>
<sequence>MNETLKTLNEHRSIRNYLDKPVAPEQLDAIIQAVQAAPTSINGQQVTVISVQDSATKKKISELVGNQVWVDQAPVFLLFCADFNRAKIAAEKNGEELILTDSVESVLVGATDVGIALGTAIAAAESMGLGTVPIGGARRNPEELIKLLNIPPLVFPVCGLVLGHPADPSAKKPRLPKEAVYHEESYKQEHLRELIDQYDGTISDYMAKRTGGAETRTWSQTVSGMYNKFYYPHVRTMLDKQGFKLQ</sequence>
<comment type="similarity">
    <text evidence="1 5">Belongs to the flavin oxidoreductase frp family.</text>
</comment>